<keyword evidence="5" id="KW-0732">Signal</keyword>
<dbReference type="InterPro" id="IPR006690">
    <property type="entry name" value="OMPA-like_CS"/>
</dbReference>
<comment type="caution">
    <text evidence="7">The sequence shown here is derived from an EMBL/GenBank/DDBJ whole genome shotgun (WGS) entry which is preliminary data.</text>
</comment>
<keyword evidence="8" id="KW-1185">Reference proteome</keyword>
<reference evidence="7 8" key="1">
    <citation type="submission" date="2019-03" db="EMBL/GenBank/DDBJ databases">
        <title>Genome sequence of Thiobacillaceae bacterium LSR1, a sulfur-oxidizing bacterium isolated from freshwater sediment.</title>
        <authorList>
            <person name="Li S."/>
        </authorList>
    </citation>
    <scope>NUCLEOTIDE SEQUENCE [LARGE SCALE GENOMIC DNA]</scope>
    <source>
        <strain evidence="7 8">LSR1</strain>
    </source>
</reference>
<dbReference type="PANTHER" id="PTHR30329:SF21">
    <property type="entry name" value="LIPOPROTEIN YIAD-RELATED"/>
    <property type="match status" value="1"/>
</dbReference>
<evidence type="ECO:0000256" key="4">
    <source>
        <dbReference type="PROSITE-ProRule" id="PRU00473"/>
    </source>
</evidence>
<dbReference type="InterPro" id="IPR036737">
    <property type="entry name" value="OmpA-like_sf"/>
</dbReference>
<comment type="subcellular location">
    <subcellularLocation>
        <location evidence="1">Cell outer membrane</location>
    </subcellularLocation>
</comment>
<feature type="domain" description="OmpA-like" evidence="6">
    <location>
        <begin position="287"/>
        <end position="415"/>
    </location>
</feature>
<dbReference type="PANTHER" id="PTHR30329">
    <property type="entry name" value="STATOR ELEMENT OF FLAGELLAR MOTOR COMPLEX"/>
    <property type="match status" value="1"/>
</dbReference>
<dbReference type="GO" id="GO:0009279">
    <property type="term" value="C:cell outer membrane"/>
    <property type="evidence" value="ECO:0007669"/>
    <property type="project" value="UniProtKB-SubCell"/>
</dbReference>
<dbReference type="InterPro" id="IPR006664">
    <property type="entry name" value="OMP_bac"/>
</dbReference>
<protein>
    <submittedName>
        <fullName evidence="7">OmpA family protein</fullName>
    </submittedName>
</protein>
<evidence type="ECO:0000256" key="1">
    <source>
        <dbReference type="ARBA" id="ARBA00004442"/>
    </source>
</evidence>
<dbReference type="Pfam" id="PF00691">
    <property type="entry name" value="OmpA"/>
    <property type="match status" value="1"/>
</dbReference>
<proteinExistence type="predicted"/>
<accession>A0A4R1B6S2</accession>
<dbReference type="AlphaFoldDB" id="A0A4R1B6S2"/>
<dbReference type="PROSITE" id="PS01068">
    <property type="entry name" value="OMPA_1"/>
    <property type="match status" value="1"/>
</dbReference>
<dbReference type="OrthoDB" id="1149075at2"/>
<dbReference type="InterPro" id="IPR006665">
    <property type="entry name" value="OmpA-like"/>
</dbReference>
<feature type="chain" id="PRO_5020571766" evidence="5">
    <location>
        <begin position="20"/>
        <end position="416"/>
    </location>
</feature>
<keyword evidence="2 4" id="KW-0472">Membrane</keyword>
<dbReference type="PROSITE" id="PS51123">
    <property type="entry name" value="OMPA_2"/>
    <property type="match status" value="1"/>
</dbReference>
<dbReference type="CDD" id="cd07185">
    <property type="entry name" value="OmpA_C-like"/>
    <property type="match status" value="1"/>
</dbReference>
<keyword evidence="3" id="KW-0998">Cell outer membrane</keyword>
<feature type="signal peptide" evidence="5">
    <location>
        <begin position="1"/>
        <end position="19"/>
    </location>
</feature>
<evidence type="ECO:0000256" key="3">
    <source>
        <dbReference type="ARBA" id="ARBA00023237"/>
    </source>
</evidence>
<dbReference type="PRINTS" id="PR01021">
    <property type="entry name" value="OMPADOMAIN"/>
</dbReference>
<evidence type="ECO:0000313" key="7">
    <source>
        <dbReference type="EMBL" id="TCJ13450.1"/>
    </source>
</evidence>
<dbReference type="Proteomes" id="UP000295443">
    <property type="component" value="Unassembled WGS sequence"/>
</dbReference>
<dbReference type="EMBL" id="SJZB01000039">
    <property type="protein sequence ID" value="TCJ13450.1"/>
    <property type="molecule type" value="Genomic_DNA"/>
</dbReference>
<evidence type="ECO:0000259" key="6">
    <source>
        <dbReference type="PROSITE" id="PS51123"/>
    </source>
</evidence>
<dbReference type="RefSeq" id="WP_131447303.1">
    <property type="nucleotide sequence ID" value="NZ_SJZB01000039.1"/>
</dbReference>
<evidence type="ECO:0000313" key="8">
    <source>
        <dbReference type="Proteomes" id="UP000295443"/>
    </source>
</evidence>
<dbReference type="SUPFAM" id="SSF103088">
    <property type="entry name" value="OmpA-like"/>
    <property type="match status" value="1"/>
</dbReference>
<dbReference type="InterPro" id="IPR050330">
    <property type="entry name" value="Bact_OuterMem_StrucFunc"/>
</dbReference>
<evidence type="ECO:0000256" key="2">
    <source>
        <dbReference type="ARBA" id="ARBA00023136"/>
    </source>
</evidence>
<dbReference type="Gene3D" id="3.30.1330.60">
    <property type="entry name" value="OmpA-like domain"/>
    <property type="match status" value="1"/>
</dbReference>
<organism evidence="7 8">
    <name type="scientific">Parasulfuritortus cantonensis</name>
    <dbReference type="NCBI Taxonomy" id="2528202"/>
    <lineage>
        <taxon>Bacteria</taxon>
        <taxon>Pseudomonadati</taxon>
        <taxon>Pseudomonadota</taxon>
        <taxon>Betaproteobacteria</taxon>
        <taxon>Nitrosomonadales</taxon>
        <taxon>Thiobacillaceae</taxon>
        <taxon>Parasulfuritortus</taxon>
    </lineage>
</organism>
<evidence type="ECO:0000256" key="5">
    <source>
        <dbReference type="SAM" id="SignalP"/>
    </source>
</evidence>
<gene>
    <name evidence="7" type="ORF">EZJ19_10390</name>
</gene>
<sequence length="416" mass="44874">MNLRVPLFALAFAAAAVQAAQPVPVAPAPVAPAVFWPWPVAPVSQTTPVAPRTPEEWLTRMTDFTQNGSAFKDPRVFVPWSQAVTEPGFYIAGAKGAMEPGGWLNMMNSMATPAAVQNYMAFADPNMYMRWMQAGMDPAFYTAMLTQFSDPGKMMRWAMMPMDPRVWDMMFSTMNPNTYMRWGMAAMDPRTWNFMGTVMNPALYTGMAGAMMNPAGTGATPNSWFGWRPATVAGASSPWGADPVASFNMFSPELFSNLTGFLPKVGSPAPVVAQAAPAAPVVVKPAAPETKIVLSGDTLFRSGKSGIKDLSKEGKKRLDEVAAKLKSLGVIEQIRIVGHADITGKPAANQKLSERRAKAVKSYLVAKGVKPNVIITSGVGDTQPVVQCDPKLAKKELVACLEPNRRVEIEIVGKAK</sequence>
<name>A0A4R1B6S2_9PROT</name>